<reference evidence="2" key="1">
    <citation type="submission" date="2025-08" db="UniProtKB">
        <authorList>
            <consortium name="Ensembl"/>
        </authorList>
    </citation>
    <scope>IDENTIFICATION</scope>
</reference>
<evidence type="ECO:0000313" key="2">
    <source>
        <dbReference type="Ensembl" id="ENSPMGP00000003448.1"/>
    </source>
</evidence>
<dbReference type="PANTHER" id="PTHR20910">
    <property type="entry name" value="AGAP001623-PA"/>
    <property type="match status" value="1"/>
</dbReference>
<dbReference type="Pfam" id="PF00080">
    <property type="entry name" value="Sod_Cu"/>
    <property type="match status" value="1"/>
</dbReference>
<evidence type="ECO:0000259" key="1">
    <source>
        <dbReference type="Pfam" id="PF00080"/>
    </source>
</evidence>
<dbReference type="InterPro" id="IPR053257">
    <property type="entry name" value="Cu-only_SOD"/>
</dbReference>
<evidence type="ECO:0000313" key="3">
    <source>
        <dbReference type="Proteomes" id="UP000261520"/>
    </source>
</evidence>
<dbReference type="GO" id="GO:0006801">
    <property type="term" value="P:superoxide metabolic process"/>
    <property type="evidence" value="ECO:0007669"/>
    <property type="project" value="InterPro"/>
</dbReference>
<dbReference type="InterPro" id="IPR001424">
    <property type="entry name" value="SOD_Cu_Zn_dom"/>
</dbReference>
<protein>
    <recommendedName>
        <fullName evidence="1">Superoxide dismutase copper/zinc binding domain-containing protein</fullName>
    </recommendedName>
</protein>
<accession>A0A3B3ZFU0</accession>
<keyword evidence="3" id="KW-1185">Reference proteome</keyword>
<dbReference type="Gene3D" id="2.60.40.200">
    <property type="entry name" value="Superoxide dismutase, copper/zinc binding domain"/>
    <property type="match status" value="1"/>
</dbReference>
<feature type="domain" description="Superoxide dismutase copper/zinc binding" evidence="1">
    <location>
        <begin position="51"/>
        <end position="155"/>
    </location>
</feature>
<dbReference type="PANTHER" id="PTHR20910:SF1">
    <property type="entry name" value="SUPEROXIDE DISMUTASE COPPER_ZINC BINDING DOMAIN-CONTAINING PROTEIN"/>
    <property type="match status" value="1"/>
</dbReference>
<name>A0A3B3ZFU0_9GOBI</name>
<organism evidence="2 3">
    <name type="scientific">Periophthalmus magnuspinnatus</name>
    <dbReference type="NCBI Taxonomy" id="409849"/>
    <lineage>
        <taxon>Eukaryota</taxon>
        <taxon>Metazoa</taxon>
        <taxon>Chordata</taxon>
        <taxon>Craniata</taxon>
        <taxon>Vertebrata</taxon>
        <taxon>Euteleostomi</taxon>
        <taxon>Actinopterygii</taxon>
        <taxon>Neopterygii</taxon>
        <taxon>Teleostei</taxon>
        <taxon>Neoteleostei</taxon>
        <taxon>Acanthomorphata</taxon>
        <taxon>Gobiaria</taxon>
        <taxon>Gobiiformes</taxon>
        <taxon>Gobioidei</taxon>
        <taxon>Gobiidae</taxon>
        <taxon>Oxudercinae</taxon>
        <taxon>Periophthalmus</taxon>
    </lineage>
</organism>
<sequence>MRPQKVRLDLNNSNENTRFFVFSYGTVSQCAQIDDLPGKQVSAMINMKGIKGYFKFQQDSPFSVTELTVNLTNLQSKVGPYHVHLFPVPSLRNPLSNPNYPQGPGSTHDRYEIGDLGTKHMSLAGLTEFEGVFEDYNLPLYGQNSIVGRSVVIHELNGARYVFPIIKDKTGKCQKF</sequence>
<dbReference type="InterPro" id="IPR036423">
    <property type="entry name" value="SOD-like_Cu/Zn_dom_sf"/>
</dbReference>
<dbReference type="AlphaFoldDB" id="A0A3B3ZFU0"/>
<dbReference type="Proteomes" id="UP000261520">
    <property type="component" value="Unplaced"/>
</dbReference>
<proteinExistence type="predicted"/>
<dbReference type="SUPFAM" id="SSF49329">
    <property type="entry name" value="Cu,Zn superoxide dismutase-like"/>
    <property type="match status" value="1"/>
</dbReference>
<dbReference type="GO" id="GO:0046872">
    <property type="term" value="F:metal ion binding"/>
    <property type="evidence" value="ECO:0007669"/>
    <property type="project" value="InterPro"/>
</dbReference>
<reference evidence="2" key="2">
    <citation type="submission" date="2025-09" db="UniProtKB">
        <authorList>
            <consortium name="Ensembl"/>
        </authorList>
    </citation>
    <scope>IDENTIFICATION</scope>
</reference>
<dbReference type="Ensembl" id="ENSPMGT00000003656.1">
    <property type="protein sequence ID" value="ENSPMGP00000003448.1"/>
    <property type="gene ID" value="ENSPMGG00000002952.1"/>
</dbReference>